<evidence type="ECO:0000313" key="4">
    <source>
        <dbReference type="Proteomes" id="UP000000347"/>
    </source>
</evidence>
<evidence type="ECO:0000259" key="1">
    <source>
        <dbReference type="Pfam" id="PF05598"/>
    </source>
</evidence>
<dbReference type="Proteomes" id="UP000000347">
    <property type="component" value="Chromosome"/>
</dbReference>
<dbReference type="HOGENOM" id="CLU_034194_0_0_9"/>
<evidence type="ECO:0000313" key="3">
    <source>
        <dbReference type="EMBL" id="ADL41943.1"/>
    </source>
</evidence>
<accession>D9TIW1</accession>
<dbReference type="OrthoDB" id="9789070at2"/>
<dbReference type="eggNOG" id="COG3039">
    <property type="taxonomic scope" value="Bacteria"/>
</dbReference>
<dbReference type="Pfam" id="PF05598">
    <property type="entry name" value="DUF772"/>
    <property type="match status" value="1"/>
</dbReference>
<sequence>MLYLFRENNNHLQQSLFESVNFMDSRIKAKLEKSWAPIFYKYVFCNIDEKPFSVLYSDTGRANFLVNILLSLEYIKHLKNYSDDELIENFNFNYLINYAVGIRTLGGMNLSEKTLYDFRTRIYKYLIKHPEQEDLIFGQFLNLTMIFAKEAGIYMKEQRMDSTMFMSNIKKAGRVALAFDVLYRAVKSIPEDRLSENLKKVLNPEFRAEVIHKTKPSEGESRLEMLLNLCQETKETIENISELKNSDAYRILERFLSEQAYYDEQTKKLKAKDSKSIPSDSLQSAYDEDATYRKKGNKAESGYVLNLSETCAKENSFQLITDYTVEKNVKSDVELLKERLPIVKQNTKCQEVYVDGGYYSKEVVQIAKENCVEVHFTDLNGRKPVRMSVSEYEIDEETKVIKKCPRGIIPIHASVKKGQTVAHFPKEACAKCELKNQCYCKEQKKDYVVRVNLKSIEAAKQREKIECRCEGNKSKRAAIEGTNSALKRGHGLSKLRVRGLVKCRVNVGLKVLAQNFKRFARYMLERAKKAIGESQGGSAPVLVQ</sequence>
<gene>
    <name evidence="3" type="ordered locus">COB47_0626</name>
</gene>
<dbReference type="AlphaFoldDB" id="D9TIW1"/>
<dbReference type="PANTHER" id="PTHR33408:SF2">
    <property type="entry name" value="TRANSPOSASE DDE DOMAIN-CONTAINING PROTEIN"/>
    <property type="match status" value="1"/>
</dbReference>
<dbReference type="EMBL" id="CP002164">
    <property type="protein sequence ID" value="ADL41943.1"/>
    <property type="molecule type" value="Genomic_DNA"/>
</dbReference>
<feature type="domain" description="Transposase InsH N-terminal" evidence="1">
    <location>
        <begin position="49"/>
        <end position="121"/>
    </location>
</feature>
<dbReference type="InterPro" id="IPR025668">
    <property type="entry name" value="Tnp_DDE_dom"/>
</dbReference>
<protein>
    <submittedName>
        <fullName evidence="3">Uncharacterized protein</fullName>
    </submittedName>
</protein>
<name>D9TIW1_CALOO</name>
<dbReference type="PANTHER" id="PTHR33408">
    <property type="entry name" value="TRANSPOSASE"/>
    <property type="match status" value="1"/>
</dbReference>
<organism evidence="3 4">
    <name type="scientific">Caldicellulosiruptor obsidiansis (strain ATCC BAA-2073 / JCM 16842 / OB47)</name>
    <dbReference type="NCBI Taxonomy" id="608506"/>
    <lineage>
        <taxon>Bacteria</taxon>
        <taxon>Bacillati</taxon>
        <taxon>Bacillota</taxon>
        <taxon>Bacillota incertae sedis</taxon>
        <taxon>Caldicellulosiruptorales</taxon>
        <taxon>Caldicellulosiruptoraceae</taxon>
        <taxon>Caldicellulosiruptor</taxon>
    </lineage>
</organism>
<dbReference type="KEGG" id="cob:COB47_0626"/>
<dbReference type="Pfam" id="PF13751">
    <property type="entry name" value="DDE_Tnp_1_6"/>
    <property type="match status" value="1"/>
</dbReference>
<proteinExistence type="predicted"/>
<keyword evidence="4" id="KW-1185">Reference proteome</keyword>
<evidence type="ECO:0000259" key="2">
    <source>
        <dbReference type="Pfam" id="PF13751"/>
    </source>
</evidence>
<dbReference type="InterPro" id="IPR008490">
    <property type="entry name" value="Transposase_InsH_N"/>
</dbReference>
<reference evidence="3 4" key="1">
    <citation type="journal article" date="2010" name="J. Bacteriol.">
        <title>Complete genome sequence of the cellulolytic thermophile Caldicellulosiruptor obsidiansis OB47T.</title>
        <authorList>
            <person name="Elkins J.G."/>
            <person name="Lochner A."/>
            <person name="Hamilton-Brehm S.D."/>
            <person name="Davenport K.W."/>
            <person name="Podar M."/>
            <person name="Brown S.D."/>
            <person name="Land M.L."/>
            <person name="Hauser L.J."/>
            <person name="Klingeman D.M."/>
            <person name="Raman B."/>
            <person name="Goodwin L.A."/>
            <person name="Tapia R."/>
            <person name="Meincke L.J."/>
            <person name="Detter J.C."/>
            <person name="Bruce D.C."/>
            <person name="Han C.S."/>
            <person name="Palumbo A.V."/>
            <person name="Cottingham R.W."/>
            <person name="Keller M."/>
            <person name="Graham D.E."/>
        </authorList>
    </citation>
    <scope>NUCLEOTIDE SEQUENCE [LARGE SCALE GENOMIC DNA]</scope>
    <source>
        <strain evidence="4">ATCC BAA-2073 / strain OB47</strain>
    </source>
</reference>
<feature type="domain" description="Transposase DDE" evidence="2">
    <location>
        <begin position="418"/>
        <end position="519"/>
    </location>
</feature>